<gene>
    <name evidence="5" type="ordered locus">Csal_1996</name>
</gene>
<dbReference type="HOGENOM" id="CLU_075277_0_0_6"/>
<proteinExistence type="predicted"/>
<keyword evidence="6" id="KW-1185">Reference proteome</keyword>
<reference evidence="5 6" key="1">
    <citation type="journal article" date="2011" name="Stand. Genomic Sci.">
        <title>Complete genome sequence of the halophilic and highly halotolerant Chromohalobacter salexigens type strain (1H11(T)).</title>
        <authorList>
            <person name="Copeland A."/>
            <person name="O'Connor K."/>
            <person name="Lucas S."/>
            <person name="Lapidus A."/>
            <person name="Berry K.W."/>
            <person name="Detter J.C."/>
            <person name="Del Rio T.G."/>
            <person name="Hammon N."/>
            <person name="Dalin E."/>
            <person name="Tice H."/>
            <person name="Pitluck S."/>
            <person name="Bruce D."/>
            <person name="Goodwin L."/>
            <person name="Han C."/>
            <person name="Tapia R."/>
            <person name="Saunders E."/>
            <person name="Schmutz J."/>
            <person name="Brettin T."/>
            <person name="Larimer F."/>
            <person name="Land M."/>
            <person name="Hauser L."/>
            <person name="Vargas C."/>
            <person name="Nieto J.J."/>
            <person name="Kyrpides N.C."/>
            <person name="Ivanova N."/>
            <person name="Goker M."/>
            <person name="Klenk H.P."/>
            <person name="Csonka L.N."/>
            <person name="Woyke T."/>
        </authorList>
    </citation>
    <scope>NUCLEOTIDE SEQUENCE [LARGE SCALE GENOMIC DNA]</scope>
    <source>
        <strain evidence="6">ATCC BAA-138 / DSM 3043 / CIP 106854 / NCIMB 13768 / 1H11</strain>
    </source>
</reference>
<evidence type="ECO:0000313" key="6">
    <source>
        <dbReference type="Proteomes" id="UP000000239"/>
    </source>
</evidence>
<dbReference type="InterPro" id="IPR042098">
    <property type="entry name" value="TauD-like_sf"/>
</dbReference>
<dbReference type="Gene3D" id="3.60.130.10">
    <property type="entry name" value="Clavaminate synthase-like"/>
    <property type="match status" value="1"/>
</dbReference>
<evidence type="ECO:0000313" key="5">
    <source>
        <dbReference type="EMBL" id="ABE59347.1"/>
    </source>
</evidence>
<protein>
    <recommendedName>
        <fullName evidence="7">Protein CsiD</fullName>
    </recommendedName>
</protein>
<evidence type="ECO:0000256" key="1">
    <source>
        <dbReference type="ARBA" id="ARBA00022723"/>
    </source>
</evidence>
<dbReference type="AlphaFoldDB" id="Q1QW11"/>
<dbReference type="Proteomes" id="UP000000239">
    <property type="component" value="Chromosome"/>
</dbReference>
<evidence type="ECO:0008006" key="7">
    <source>
        <dbReference type="Google" id="ProtNLM"/>
    </source>
</evidence>
<evidence type="ECO:0000256" key="4">
    <source>
        <dbReference type="ARBA" id="ARBA00023004"/>
    </source>
</evidence>
<dbReference type="SUPFAM" id="SSF51197">
    <property type="entry name" value="Clavaminate synthase-like"/>
    <property type="match status" value="1"/>
</dbReference>
<dbReference type="Pfam" id="PF08943">
    <property type="entry name" value="CsiD"/>
    <property type="match status" value="1"/>
</dbReference>
<dbReference type="NCBIfam" id="NF002814">
    <property type="entry name" value="PRK02963.1"/>
    <property type="match status" value="1"/>
</dbReference>
<name>Q1QW11_CHRI1</name>
<evidence type="ECO:0000256" key="3">
    <source>
        <dbReference type="ARBA" id="ARBA00023002"/>
    </source>
</evidence>
<keyword evidence="4" id="KW-0408">Iron</keyword>
<evidence type="ECO:0000256" key="2">
    <source>
        <dbReference type="ARBA" id="ARBA00022964"/>
    </source>
</evidence>
<dbReference type="InterPro" id="IPR015038">
    <property type="entry name" value="GlaH"/>
</dbReference>
<dbReference type="GO" id="GO:0016706">
    <property type="term" value="F:2-oxoglutarate-dependent dioxygenase activity"/>
    <property type="evidence" value="ECO:0007669"/>
    <property type="project" value="UniProtKB-ARBA"/>
</dbReference>
<accession>Q1QW11</accession>
<sequence>MIPDKATTGETLWDKVRGFGLILTFHENVDIFSVSFIHADSLHPQGGPGQGTTLEVVMNALSHFYTDISPRGFTLEASPQSSRLLALTFDEATVAAFREATAEWPVQALEYKSMLRFRVAKILDDLCANTLQPLLVETMTDRGTGGIVVNPQGLDDVAQADDMVKFATAVAHCMGRSNFDAMSGQYYARFVVQNVDTSDSYLRQPHRVMELHNDGTFVEQDTDYVLMMKIDEQHMEGGDSLLLHLDDWADLERFYTHPLARRDMRWAAPPSKNVSHDVYHPVFGVDAEGRPVMSYIDQFVQPRDFEEGNWLCELSESLESCEARLSVPVPVGSFLLINNHFWLHGRDRFTPHPELRRELMRQRGYFTHRQTLANPRHT</sequence>
<dbReference type="EMBL" id="CP000285">
    <property type="protein sequence ID" value="ABE59347.1"/>
    <property type="molecule type" value="Genomic_DNA"/>
</dbReference>
<dbReference type="GO" id="GO:0005506">
    <property type="term" value="F:iron ion binding"/>
    <property type="evidence" value="ECO:0007669"/>
    <property type="project" value="InterPro"/>
</dbReference>
<dbReference type="eggNOG" id="ENOG502Z8GB">
    <property type="taxonomic scope" value="Bacteria"/>
</dbReference>
<keyword evidence="3" id="KW-0560">Oxidoreductase</keyword>
<keyword evidence="2" id="KW-0223">Dioxygenase</keyword>
<organism evidence="5 6">
    <name type="scientific">Chromohalobacter israelensis (strain ATCC BAA-138 / DSM 3043 / CIP 106854 / NCIMB 13768 / 1H11)</name>
    <name type="common">Chromohalobacter salexigens</name>
    <dbReference type="NCBI Taxonomy" id="290398"/>
    <lineage>
        <taxon>Bacteria</taxon>
        <taxon>Pseudomonadati</taxon>
        <taxon>Pseudomonadota</taxon>
        <taxon>Gammaproteobacteria</taxon>
        <taxon>Oceanospirillales</taxon>
        <taxon>Halomonadaceae</taxon>
        <taxon>Chromohalobacter</taxon>
    </lineage>
</organism>
<dbReference type="GO" id="GO:0050498">
    <property type="term" value="F:oxidoreductase activity, acting on paired donors, with incorporation or reduction of molecular oxygen, with 2-oxoglutarate as one donor, and the other dehydrogenated"/>
    <property type="evidence" value="ECO:0007669"/>
    <property type="project" value="InterPro"/>
</dbReference>
<dbReference type="STRING" id="290398.Csal_1996"/>
<dbReference type="KEGG" id="csa:Csal_1996"/>
<keyword evidence="1" id="KW-0479">Metal-binding</keyword>
<dbReference type="OrthoDB" id="8954293at2"/>